<dbReference type="CDD" id="cd06410">
    <property type="entry name" value="PB1_UP2"/>
    <property type="match status" value="1"/>
</dbReference>
<dbReference type="EMBL" id="AMZH03004011">
    <property type="protein sequence ID" value="RRT70456.1"/>
    <property type="molecule type" value="Genomic_DNA"/>
</dbReference>
<dbReference type="Proteomes" id="UP000287651">
    <property type="component" value="Unassembled WGS sequence"/>
</dbReference>
<dbReference type="InterPro" id="IPR053198">
    <property type="entry name" value="Gynoecium_Dev_Regulator"/>
</dbReference>
<feature type="compositionally biased region" description="Polar residues" evidence="1">
    <location>
        <begin position="284"/>
        <end position="301"/>
    </location>
</feature>
<sequence length="551" mass="58189">DQTTTAFLSLLPRPAIPTHHYSMDTVAAAGAGSGGLRYADSVDSSPRSRGGESLDEPPFSSSDASGGGRLRLMCSYGGRIVPRPTDKSLCYLGGETRIVVVDRHSSFADLSAKLSRNLHGGRPFSLKYQLPNEDLDSLISVATDEDLDNMVEEYDRIFASAAGTGGSTRSSRLRLFLFPSKPETSPTSSIGSLLDDSKSETWFVDALNSAMNGMGISGLAHGLSSDSASVNCLLGLEDDASVYSVGGGAAIAAAGGGGDPSERPEQLVLSLLKSSGKHARHGQDVQSVPDSPMLDTTSSFGSASSAPYLSNLPPILVRSDDRPPDLGITGLEGHFAQMNLSAAAAAAGGQMLDNEFKESSYSPQLQPPPPISLLASSASTLTISPTENPSRAFSSDDEKSDHGSIQKPLPPPQSSKPNQVESPISDSGSRCCFFSRLLYIKQSPQVHPYDPHLPLYYYPVHQTPPVNLADANSISSGAKPPMPVPQVLPRADQNPTYAGMGYHVVQHHQIAHSPASMANYGYQFAADHSQPQMYYSQATPPPADAKATRAS</sequence>
<name>A0A427A2M2_ENSVE</name>
<feature type="compositionally biased region" description="Basic and acidic residues" evidence="1">
    <location>
        <begin position="394"/>
        <end position="404"/>
    </location>
</feature>
<protein>
    <recommendedName>
        <fullName evidence="2">PB1 domain-containing protein</fullName>
    </recommendedName>
</protein>
<dbReference type="PANTHER" id="PTHR31066">
    <property type="entry name" value="OS05G0427100 PROTEIN-RELATED"/>
    <property type="match status" value="1"/>
</dbReference>
<feature type="region of interest" description="Disordered" evidence="1">
    <location>
        <begin position="278"/>
        <end position="301"/>
    </location>
</feature>
<dbReference type="InterPro" id="IPR053793">
    <property type="entry name" value="PB1-like"/>
</dbReference>
<accession>A0A427A2M2</accession>
<dbReference type="Pfam" id="PF00564">
    <property type="entry name" value="PB1"/>
    <property type="match status" value="1"/>
</dbReference>
<evidence type="ECO:0000313" key="3">
    <source>
        <dbReference type="EMBL" id="RRT70456.1"/>
    </source>
</evidence>
<dbReference type="SMART" id="SM00666">
    <property type="entry name" value="PB1"/>
    <property type="match status" value="1"/>
</dbReference>
<dbReference type="AlphaFoldDB" id="A0A427A2M2"/>
<proteinExistence type="predicted"/>
<dbReference type="Gene3D" id="3.10.20.90">
    <property type="entry name" value="Phosphatidylinositol 3-kinase Catalytic Subunit, Chain A, domain 1"/>
    <property type="match status" value="1"/>
</dbReference>
<feature type="region of interest" description="Disordered" evidence="1">
    <location>
        <begin position="37"/>
        <end position="66"/>
    </location>
</feature>
<feature type="region of interest" description="Disordered" evidence="1">
    <location>
        <begin position="381"/>
        <end position="424"/>
    </location>
</feature>
<evidence type="ECO:0000256" key="1">
    <source>
        <dbReference type="SAM" id="MobiDB-lite"/>
    </source>
</evidence>
<dbReference type="SUPFAM" id="SSF54277">
    <property type="entry name" value="CAD &amp; PB1 domains"/>
    <property type="match status" value="1"/>
</dbReference>
<dbReference type="InterPro" id="IPR000270">
    <property type="entry name" value="PB1_dom"/>
</dbReference>
<comment type="caution">
    <text evidence="3">The sequence shown here is derived from an EMBL/GenBank/DDBJ whole genome shotgun (WGS) entry which is preliminary data.</text>
</comment>
<dbReference type="PANTHER" id="PTHR31066:SF27">
    <property type="entry name" value="EXPRESSED PROTEIN"/>
    <property type="match status" value="1"/>
</dbReference>
<feature type="non-terminal residue" evidence="3">
    <location>
        <position position="1"/>
    </location>
</feature>
<evidence type="ECO:0000259" key="2">
    <source>
        <dbReference type="PROSITE" id="PS51745"/>
    </source>
</evidence>
<feature type="domain" description="PB1" evidence="2">
    <location>
        <begin position="69"/>
        <end position="180"/>
    </location>
</feature>
<reference evidence="3 4" key="1">
    <citation type="journal article" date="2014" name="Agronomy (Basel)">
        <title>A Draft Genome Sequence for Ensete ventricosum, the Drought-Tolerant Tree Against Hunger.</title>
        <authorList>
            <person name="Harrison J."/>
            <person name="Moore K.A."/>
            <person name="Paszkiewicz K."/>
            <person name="Jones T."/>
            <person name="Grant M."/>
            <person name="Ambacheew D."/>
            <person name="Muzemil S."/>
            <person name="Studholme D.J."/>
        </authorList>
    </citation>
    <scope>NUCLEOTIDE SEQUENCE [LARGE SCALE GENOMIC DNA]</scope>
</reference>
<evidence type="ECO:0000313" key="4">
    <source>
        <dbReference type="Proteomes" id="UP000287651"/>
    </source>
</evidence>
<organism evidence="3 4">
    <name type="scientific">Ensete ventricosum</name>
    <name type="common">Abyssinian banana</name>
    <name type="synonym">Musa ensete</name>
    <dbReference type="NCBI Taxonomy" id="4639"/>
    <lineage>
        <taxon>Eukaryota</taxon>
        <taxon>Viridiplantae</taxon>
        <taxon>Streptophyta</taxon>
        <taxon>Embryophyta</taxon>
        <taxon>Tracheophyta</taxon>
        <taxon>Spermatophyta</taxon>
        <taxon>Magnoliopsida</taxon>
        <taxon>Liliopsida</taxon>
        <taxon>Zingiberales</taxon>
        <taxon>Musaceae</taxon>
        <taxon>Ensete</taxon>
    </lineage>
</organism>
<gene>
    <name evidence="3" type="ORF">B296_00011502</name>
</gene>
<dbReference type="PROSITE" id="PS51745">
    <property type="entry name" value="PB1"/>
    <property type="match status" value="1"/>
</dbReference>